<dbReference type="AlphaFoldDB" id="A0A0H4X1T2"/>
<dbReference type="InterPro" id="IPR054350">
    <property type="entry name" value="PurT/PurK_preATP-grasp"/>
</dbReference>
<dbReference type="OrthoDB" id="9804625at2"/>
<dbReference type="GO" id="GO:0005524">
    <property type="term" value="F:ATP binding"/>
    <property type="evidence" value="ECO:0007669"/>
    <property type="project" value="UniProtKB-UniRule"/>
</dbReference>
<feature type="binding site" evidence="4">
    <location>
        <position position="148"/>
    </location>
    <ligand>
        <name>ATP</name>
        <dbReference type="ChEBI" id="CHEBI:30616"/>
    </ligand>
</feature>
<proteinExistence type="inferred from homology"/>
<dbReference type="GO" id="GO:0046872">
    <property type="term" value="F:metal ion binding"/>
    <property type="evidence" value="ECO:0007669"/>
    <property type="project" value="InterPro"/>
</dbReference>
<organism evidence="7 8">
    <name type="scientific">Pseudomyxococcus hansupus</name>
    <dbReference type="NCBI Taxonomy" id="1297742"/>
    <lineage>
        <taxon>Bacteria</taxon>
        <taxon>Pseudomonadati</taxon>
        <taxon>Myxococcota</taxon>
        <taxon>Myxococcia</taxon>
        <taxon>Myxococcales</taxon>
        <taxon>Cystobacterineae</taxon>
        <taxon>Myxococcaceae</taxon>
        <taxon>Pseudomyxococcus</taxon>
    </lineage>
</organism>
<keyword evidence="1 4" id="KW-0547">Nucleotide-binding</keyword>
<keyword evidence="4 5" id="KW-0436">Ligase</keyword>
<dbReference type="InterPro" id="IPR016185">
    <property type="entry name" value="PreATP-grasp_dom_sf"/>
</dbReference>
<dbReference type="PROSITE" id="PS50975">
    <property type="entry name" value="ATP_GRASP"/>
    <property type="match status" value="1"/>
</dbReference>
<name>A0A0H4X1T2_9BACT</name>
<dbReference type="Pfam" id="PF02222">
    <property type="entry name" value="ATP-grasp"/>
    <property type="match status" value="1"/>
</dbReference>
<protein>
    <recommendedName>
        <fullName evidence="4 5">N5-carboxyaminoimidazole ribonucleotide synthase</fullName>
        <shortName evidence="4 5">N5-CAIR synthase</shortName>
        <ecNumber evidence="4 5">6.3.4.18</ecNumber>
    </recommendedName>
    <alternativeName>
        <fullName evidence="4 5">5-(carboxyamino)imidazole ribonucleotide synthetase</fullName>
    </alternativeName>
</protein>
<feature type="binding site" evidence="4">
    <location>
        <position position="191"/>
    </location>
    <ligand>
        <name>ATP</name>
        <dbReference type="ChEBI" id="CHEBI:30616"/>
    </ligand>
</feature>
<comment type="catalytic activity">
    <reaction evidence="4 5">
        <text>5-amino-1-(5-phospho-beta-D-ribosyl)imidazole + hydrogencarbonate + ATP = 5-carboxyamino-1-(5-phospho-D-ribosyl)imidazole + ADP + phosphate + 2 H(+)</text>
        <dbReference type="Rhea" id="RHEA:19317"/>
        <dbReference type="ChEBI" id="CHEBI:15378"/>
        <dbReference type="ChEBI" id="CHEBI:17544"/>
        <dbReference type="ChEBI" id="CHEBI:30616"/>
        <dbReference type="ChEBI" id="CHEBI:43474"/>
        <dbReference type="ChEBI" id="CHEBI:58730"/>
        <dbReference type="ChEBI" id="CHEBI:137981"/>
        <dbReference type="ChEBI" id="CHEBI:456216"/>
        <dbReference type="EC" id="6.3.4.18"/>
    </reaction>
</comment>
<gene>
    <name evidence="4 5" type="primary">purK</name>
    <name evidence="7" type="ORF">A176_004507</name>
</gene>
<dbReference type="InterPro" id="IPR011054">
    <property type="entry name" value="Rudment_hybrid_motif"/>
</dbReference>
<comment type="similarity">
    <text evidence="4 5">Belongs to the PurK/PurT family.</text>
</comment>
<reference evidence="7 8" key="1">
    <citation type="journal article" date="2016" name="PLoS ONE">
        <title>Complete Genome Sequence and Comparative Genomics of a Novel Myxobacterium Myxococcus hansupus.</title>
        <authorList>
            <person name="Sharma G."/>
            <person name="Narwani T."/>
            <person name="Subramanian S."/>
        </authorList>
    </citation>
    <scope>NUCLEOTIDE SEQUENCE [LARGE SCALE GENOMIC DNA]</scope>
    <source>
        <strain evidence="8">mixupus</strain>
    </source>
</reference>
<dbReference type="RefSeq" id="WP_002639034.1">
    <property type="nucleotide sequence ID" value="NZ_CP012109.1"/>
</dbReference>
<dbReference type="GO" id="GO:0005829">
    <property type="term" value="C:cytosol"/>
    <property type="evidence" value="ECO:0007669"/>
    <property type="project" value="TreeGrafter"/>
</dbReference>
<dbReference type="InterPro" id="IPR013815">
    <property type="entry name" value="ATP_grasp_subdomain_1"/>
</dbReference>
<dbReference type="UniPathway" id="UPA00074">
    <property type="reaction ID" value="UER00942"/>
</dbReference>
<dbReference type="InterPro" id="IPR005875">
    <property type="entry name" value="PurK"/>
</dbReference>
<evidence type="ECO:0000256" key="4">
    <source>
        <dbReference type="HAMAP-Rule" id="MF_01928"/>
    </source>
</evidence>
<dbReference type="EC" id="6.3.4.18" evidence="4 5"/>
<comment type="subunit">
    <text evidence="4 5">Homodimer.</text>
</comment>
<dbReference type="PATRIC" id="fig|1297742.4.peg.4549"/>
<feature type="domain" description="ATP-grasp" evidence="6">
    <location>
        <begin position="112"/>
        <end position="298"/>
    </location>
</feature>
<dbReference type="Gene3D" id="3.40.50.20">
    <property type="match status" value="1"/>
</dbReference>
<accession>A0A0H4X1T2</accession>
<dbReference type="PANTHER" id="PTHR11609:SF5">
    <property type="entry name" value="PHOSPHORIBOSYLAMINOIMIDAZOLE CARBOXYLASE"/>
    <property type="match status" value="1"/>
</dbReference>
<feature type="binding site" evidence="4">
    <location>
        <begin position="153"/>
        <end position="159"/>
    </location>
    <ligand>
        <name>ATP</name>
        <dbReference type="ChEBI" id="CHEBI:30616"/>
    </ligand>
</feature>
<dbReference type="SUPFAM" id="SSF52440">
    <property type="entry name" value="PreATP-grasp domain"/>
    <property type="match status" value="1"/>
</dbReference>
<dbReference type="SUPFAM" id="SSF51246">
    <property type="entry name" value="Rudiment single hybrid motif"/>
    <property type="match status" value="1"/>
</dbReference>
<comment type="function">
    <text evidence="5">Catalyzes the ATP-dependent conversion of 5-aminoimidazole ribonucleotide (AIR) and HCO(3)- to N5-carboxyaminoimidazole ribonucleotide (N5-CAIR).</text>
</comment>
<feature type="binding site" evidence="4">
    <location>
        <begin position="268"/>
        <end position="269"/>
    </location>
    <ligand>
        <name>ATP</name>
        <dbReference type="ChEBI" id="CHEBI:30616"/>
    </ligand>
</feature>
<dbReference type="GO" id="GO:0006189">
    <property type="term" value="P:'de novo' IMP biosynthetic process"/>
    <property type="evidence" value="ECO:0007669"/>
    <property type="project" value="UniProtKB-UniRule"/>
</dbReference>
<dbReference type="Pfam" id="PF17769">
    <property type="entry name" value="PurK_C"/>
    <property type="match status" value="1"/>
</dbReference>
<feature type="binding site" evidence="4">
    <location>
        <position position="214"/>
    </location>
    <ligand>
        <name>ATP</name>
        <dbReference type="ChEBI" id="CHEBI:30616"/>
    </ligand>
</feature>
<dbReference type="NCBIfam" id="TIGR01161">
    <property type="entry name" value="purK"/>
    <property type="match status" value="1"/>
</dbReference>
<dbReference type="GO" id="GO:0034028">
    <property type="term" value="F:5-(carboxyamino)imidazole ribonucleotide synthase activity"/>
    <property type="evidence" value="ECO:0007669"/>
    <property type="project" value="UniProtKB-UniRule"/>
</dbReference>
<dbReference type="Proteomes" id="UP000009026">
    <property type="component" value="Chromosome"/>
</dbReference>
<dbReference type="InterPro" id="IPR040686">
    <property type="entry name" value="PurK_C"/>
</dbReference>
<dbReference type="InterPro" id="IPR003135">
    <property type="entry name" value="ATP-grasp_carboxylate-amine"/>
</dbReference>
<keyword evidence="2 4" id="KW-0658">Purine biosynthesis</keyword>
<dbReference type="STRING" id="1297742.A176_004507"/>
<dbReference type="GO" id="GO:0004638">
    <property type="term" value="F:phosphoribosylaminoimidazole carboxylase activity"/>
    <property type="evidence" value="ECO:0007669"/>
    <property type="project" value="InterPro"/>
</dbReference>
<sequence length="380" mass="40320">MSPRVVLPGGTIGMLGGGQLGRMMALAARTLGFQVQALDPDADCPAHSVVDRCITASFGDTAAAETLARASDAVTLEIEKIPLTTLEAVARHAPMRPGAEVLRVIQHRGRQKGWLAKGGFPLGPWREAHSAAELAEAIQALGGRCFVKSSEGGYDGRGQVEVTSADEAATAWRELGEKSVVVEAALALQSELSVLVARNPNGEVAVYPPAFNHHEERILAWSLLPGPLPPEVLSRATEVARGITESLQVEGLLVIELFLLKDGSLLVNELAPRPHNSFHSTEVACLTSQFEQAVRAVCNLPLGSVEIVRPAAIVNLLGDLWLKEGGPRFQPVLAMPGVRLHLYGKREARKGRKMGHLSAVGTSPEDALARVQAAATALGM</sequence>
<evidence type="ECO:0000256" key="2">
    <source>
        <dbReference type="ARBA" id="ARBA00022755"/>
    </source>
</evidence>
<feature type="binding site" evidence="4">
    <location>
        <position position="108"/>
    </location>
    <ligand>
        <name>ATP</name>
        <dbReference type="ChEBI" id="CHEBI:30616"/>
    </ligand>
</feature>
<dbReference type="Gene3D" id="3.30.470.20">
    <property type="entry name" value="ATP-grasp fold, B domain"/>
    <property type="match status" value="1"/>
</dbReference>
<dbReference type="KEGG" id="mym:A176_004507"/>
<dbReference type="PANTHER" id="PTHR11609">
    <property type="entry name" value="PURINE BIOSYNTHESIS PROTEIN 6/7, PUR6/7"/>
    <property type="match status" value="1"/>
</dbReference>
<keyword evidence="8" id="KW-1185">Reference proteome</keyword>
<keyword evidence="3 4" id="KW-0067">ATP-binding</keyword>
<evidence type="ECO:0000313" key="8">
    <source>
        <dbReference type="Proteomes" id="UP000009026"/>
    </source>
</evidence>
<dbReference type="NCBIfam" id="NF004679">
    <property type="entry name" value="PRK06019.1-5"/>
    <property type="match status" value="1"/>
</dbReference>
<dbReference type="SUPFAM" id="SSF56059">
    <property type="entry name" value="Glutathione synthetase ATP-binding domain-like"/>
    <property type="match status" value="1"/>
</dbReference>
<evidence type="ECO:0000313" key="7">
    <source>
        <dbReference type="EMBL" id="AKQ67595.1"/>
    </source>
</evidence>
<feature type="binding site" evidence="4">
    <location>
        <begin position="183"/>
        <end position="186"/>
    </location>
    <ligand>
        <name>ATP</name>
        <dbReference type="ChEBI" id="CHEBI:30616"/>
    </ligand>
</feature>
<dbReference type="Pfam" id="PF22660">
    <property type="entry name" value="RS_preATP-grasp-like"/>
    <property type="match status" value="1"/>
</dbReference>
<dbReference type="HAMAP" id="MF_01928">
    <property type="entry name" value="PurK"/>
    <property type="match status" value="1"/>
</dbReference>
<evidence type="ECO:0000256" key="3">
    <source>
        <dbReference type="ARBA" id="ARBA00022840"/>
    </source>
</evidence>
<evidence type="ECO:0000256" key="1">
    <source>
        <dbReference type="ARBA" id="ARBA00022741"/>
    </source>
</evidence>
<comment type="pathway">
    <text evidence="4 5">Purine metabolism; IMP biosynthesis via de novo pathway; 5-amino-1-(5-phospho-D-ribosyl)imidazole-4-carboxylate from 5-amino-1-(5-phospho-D-ribosyl)imidazole (N5-CAIR route): step 1/2.</text>
</comment>
<dbReference type="EMBL" id="CP012109">
    <property type="protein sequence ID" value="AKQ67595.1"/>
    <property type="molecule type" value="Genomic_DNA"/>
</dbReference>
<dbReference type="Gene3D" id="3.30.1490.20">
    <property type="entry name" value="ATP-grasp fold, A domain"/>
    <property type="match status" value="1"/>
</dbReference>
<dbReference type="eggNOG" id="COG0026">
    <property type="taxonomic scope" value="Bacteria"/>
</dbReference>
<dbReference type="InterPro" id="IPR011761">
    <property type="entry name" value="ATP-grasp"/>
</dbReference>
<evidence type="ECO:0000259" key="6">
    <source>
        <dbReference type="PROSITE" id="PS50975"/>
    </source>
</evidence>
<comment type="function">
    <text evidence="4">Catalyzes the ATP-dependent conversion of 5-aminoimidazole ribonucleotide (AIR) and HCO(3)(-) to N5-carboxyaminoimidazole ribonucleotide (N5-CAIR).</text>
</comment>
<evidence type="ECO:0000256" key="5">
    <source>
        <dbReference type="RuleBase" id="RU361200"/>
    </source>
</evidence>